<sequence length="471" mass="50601">MKHYLLAGAVGTLAGIAVTTQFAGPIVAQESGKNASVYEQLDLFGNVFERVRSDYVEQVDDKKLIEAAINGMLTSLDPHSSFLSAKDYEDMQTQTRGSFGGLGIEVGQEDGLVKVISPIDDTPAAEAGVQAGDFITHVNGESLMGLGLDEAVEKMRGPVGSEIKVTILREGEKEPFDLTIVRDTIKLTVVKTRIEGHAVVLRVTTFNDETMDTLKSEMAKAIKDAGGIDKVTGFVLDLRNNPGGLLNQAIEVSDAFLDRGEIVSTRGRKPEESERWNAKTGDLAQGKPMVVLINGGSASASEIVTGALQDHRRAIVVGTKSFGKGSVQTVMQVTPDSAIRLTTARYYTPSGRSIQSLGIQPDIIVEQPPVKPADEENADKPRTESKFLSSEADLRGALNNDSISDEERKQIETEAKEVEATAKLREEDYQLAYAVDILKGLVAMDYNAREVSDAAKPANTGEASGQGAKTE</sequence>
<keyword evidence="9" id="KW-1185">Reference proteome</keyword>
<dbReference type="PROSITE" id="PS50106">
    <property type="entry name" value="PDZ"/>
    <property type="match status" value="1"/>
</dbReference>
<evidence type="ECO:0000256" key="4">
    <source>
        <dbReference type="ARBA" id="ARBA00022825"/>
    </source>
</evidence>
<proteinExistence type="inferred from homology"/>
<feature type="compositionally biased region" description="Polar residues" evidence="6">
    <location>
        <begin position="461"/>
        <end position="471"/>
    </location>
</feature>
<dbReference type="PANTHER" id="PTHR32060">
    <property type="entry name" value="TAIL-SPECIFIC PROTEASE"/>
    <property type="match status" value="1"/>
</dbReference>
<evidence type="ECO:0000313" key="9">
    <source>
        <dbReference type="Proteomes" id="UP001595721"/>
    </source>
</evidence>
<evidence type="ECO:0000256" key="2">
    <source>
        <dbReference type="ARBA" id="ARBA00022670"/>
    </source>
</evidence>
<feature type="region of interest" description="Disordered" evidence="6">
    <location>
        <begin position="450"/>
        <end position="471"/>
    </location>
</feature>
<dbReference type="InterPro" id="IPR055210">
    <property type="entry name" value="CtpA/B_N"/>
</dbReference>
<dbReference type="CDD" id="cd07560">
    <property type="entry name" value="Peptidase_S41_CPP"/>
    <property type="match status" value="1"/>
</dbReference>
<keyword evidence="4 5" id="KW-0720">Serine protease</keyword>
<dbReference type="Pfam" id="PF22694">
    <property type="entry name" value="CtpB_N-like"/>
    <property type="match status" value="1"/>
</dbReference>
<dbReference type="RefSeq" id="WP_374425156.1">
    <property type="nucleotide sequence ID" value="NZ_JBHRXJ010000003.1"/>
</dbReference>
<name>A0ABV7R3Y8_9RHOB</name>
<feature type="compositionally biased region" description="Basic and acidic residues" evidence="6">
    <location>
        <begin position="372"/>
        <end position="385"/>
    </location>
</feature>
<dbReference type="SUPFAM" id="SSF50156">
    <property type="entry name" value="PDZ domain-like"/>
    <property type="match status" value="1"/>
</dbReference>
<dbReference type="InterPro" id="IPR005151">
    <property type="entry name" value="Tail-specific_protease"/>
</dbReference>
<dbReference type="InterPro" id="IPR004447">
    <property type="entry name" value="Peptidase_S41A"/>
</dbReference>
<reference evidence="9" key="1">
    <citation type="journal article" date="2019" name="Int. J. Syst. Evol. Microbiol.">
        <title>The Global Catalogue of Microorganisms (GCM) 10K type strain sequencing project: providing services to taxonomists for standard genome sequencing and annotation.</title>
        <authorList>
            <consortium name="The Broad Institute Genomics Platform"/>
            <consortium name="The Broad Institute Genome Sequencing Center for Infectious Disease"/>
            <person name="Wu L."/>
            <person name="Ma J."/>
        </authorList>
    </citation>
    <scope>NUCLEOTIDE SEQUENCE [LARGE SCALE GENOMIC DNA]</scope>
    <source>
        <strain evidence="9">KCTC 42899</strain>
    </source>
</reference>
<keyword evidence="2 5" id="KW-0645">Protease</keyword>
<dbReference type="CDD" id="cd06782">
    <property type="entry name" value="cpPDZ_CPP-like"/>
    <property type="match status" value="1"/>
</dbReference>
<evidence type="ECO:0000256" key="3">
    <source>
        <dbReference type="ARBA" id="ARBA00022801"/>
    </source>
</evidence>
<dbReference type="InterPro" id="IPR036034">
    <property type="entry name" value="PDZ_sf"/>
</dbReference>
<feature type="region of interest" description="Disordered" evidence="6">
    <location>
        <begin position="370"/>
        <end position="409"/>
    </location>
</feature>
<dbReference type="InterPro" id="IPR029045">
    <property type="entry name" value="ClpP/crotonase-like_dom_sf"/>
</dbReference>
<dbReference type="Pfam" id="PF17820">
    <property type="entry name" value="PDZ_6"/>
    <property type="match status" value="1"/>
</dbReference>
<dbReference type="SUPFAM" id="SSF52096">
    <property type="entry name" value="ClpP/crotonase"/>
    <property type="match status" value="1"/>
</dbReference>
<dbReference type="Gene3D" id="3.90.226.10">
    <property type="entry name" value="2-enoyl-CoA Hydratase, Chain A, domain 1"/>
    <property type="match status" value="1"/>
</dbReference>
<organism evidence="8 9">
    <name type="scientific">Paracoccus mangrovi</name>
    <dbReference type="NCBI Taxonomy" id="1715645"/>
    <lineage>
        <taxon>Bacteria</taxon>
        <taxon>Pseudomonadati</taxon>
        <taxon>Pseudomonadota</taxon>
        <taxon>Alphaproteobacteria</taxon>
        <taxon>Rhodobacterales</taxon>
        <taxon>Paracoccaceae</taxon>
        <taxon>Paracoccus</taxon>
    </lineage>
</organism>
<dbReference type="InterPro" id="IPR001478">
    <property type="entry name" value="PDZ"/>
</dbReference>
<accession>A0ABV7R3Y8</accession>
<dbReference type="Proteomes" id="UP001595721">
    <property type="component" value="Unassembled WGS sequence"/>
</dbReference>
<gene>
    <name evidence="8" type="ORF">ACFOMH_06650</name>
</gene>
<dbReference type="Pfam" id="PF03572">
    <property type="entry name" value="Peptidase_S41"/>
    <property type="match status" value="1"/>
</dbReference>
<dbReference type="SMART" id="SM00228">
    <property type="entry name" value="PDZ"/>
    <property type="match status" value="1"/>
</dbReference>
<dbReference type="NCBIfam" id="TIGR00225">
    <property type="entry name" value="prc"/>
    <property type="match status" value="1"/>
</dbReference>
<dbReference type="PANTHER" id="PTHR32060:SF30">
    <property type="entry name" value="CARBOXY-TERMINAL PROCESSING PROTEASE CTPA"/>
    <property type="match status" value="1"/>
</dbReference>
<keyword evidence="3 5" id="KW-0378">Hydrolase</keyword>
<evidence type="ECO:0000259" key="7">
    <source>
        <dbReference type="PROSITE" id="PS50106"/>
    </source>
</evidence>
<dbReference type="InterPro" id="IPR041489">
    <property type="entry name" value="PDZ_6"/>
</dbReference>
<protein>
    <submittedName>
        <fullName evidence="8">S41 family peptidase</fullName>
    </submittedName>
</protein>
<evidence type="ECO:0000256" key="6">
    <source>
        <dbReference type="SAM" id="MobiDB-lite"/>
    </source>
</evidence>
<dbReference type="SMART" id="SM00245">
    <property type="entry name" value="TSPc"/>
    <property type="match status" value="1"/>
</dbReference>
<evidence type="ECO:0000256" key="5">
    <source>
        <dbReference type="RuleBase" id="RU004404"/>
    </source>
</evidence>
<comment type="caution">
    <text evidence="8">The sequence shown here is derived from an EMBL/GenBank/DDBJ whole genome shotgun (WGS) entry which is preliminary data.</text>
</comment>
<feature type="domain" description="PDZ" evidence="7">
    <location>
        <begin position="88"/>
        <end position="156"/>
    </location>
</feature>
<comment type="similarity">
    <text evidence="1 5">Belongs to the peptidase S41A family.</text>
</comment>
<evidence type="ECO:0000256" key="1">
    <source>
        <dbReference type="ARBA" id="ARBA00009179"/>
    </source>
</evidence>
<dbReference type="Gene3D" id="3.30.750.44">
    <property type="match status" value="1"/>
</dbReference>
<dbReference type="EMBL" id="JBHRXJ010000003">
    <property type="protein sequence ID" value="MFC3527852.1"/>
    <property type="molecule type" value="Genomic_DNA"/>
</dbReference>
<dbReference type="Gene3D" id="2.30.42.10">
    <property type="match status" value="1"/>
</dbReference>
<evidence type="ECO:0000313" key="8">
    <source>
        <dbReference type="EMBL" id="MFC3527852.1"/>
    </source>
</evidence>